<dbReference type="EMBL" id="ML178829">
    <property type="protein sequence ID" value="TFL00373.1"/>
    <property type="molecule type" value="Genomic_DNA"/>
</dbReference>
<feature type="compositionally biased region" description="Basic residues" evidence="1">
    <location>
        <begin position="245"/>
        <end position="256"/>
    </location>
</feature>
<feature type="compositionally biased region" description="Basic residues" evidence="1">
    <location>
        <begin position="42"/>
        <end position="55"/>
    </location>
</feature>
<gene>
    <name evidence="3" type="ORF">BDV98DRAFT_594150</name>
</gene>
<dbReference type="PANTHER" id="PTHR47783">
    <property type="entry name" value="ZN(II)2CYS6 TRANSCRIPTION FACTOR (EUROFUNG)-RELATED"/>
    <property type="match status" value="1"/>
</dbReference>
<feature type="region of interest" description="Disordered" evidence="1">
    <location>
        <begin position="537"/>
        <end position="588"/>
    </location>
</feature>
<dbReference type="GO" id="GO:0008270">
    <property type="term" value="F:zinc ion binding"/>
    <property type="evidence" value="ECO:0007669"/>
    <property type="project" value="InterPro"/>
</dbReference>
<dbReference type="PROSITE" id="PS50048">
    <property type="entry name" value="ZN2_CY6_FUNGAL_2"/>
    <property type="match status" value="1"/>
</dbReference>
<dbReference type="SUPFAM" id="SSF57701">
    <property type="entry name" value="Zn2/Cys6 DNA-binding domain"/>
    <property type="match status" value="1"/>
</dbReference>
<dbReference type="Proteomes" id="UP000305067">
    <property type="component" value="Unassembled WGS sequence"/>
</dbReference>
<keyword evidence="4" id="KW-1185">Reference proteome</keyword>
<feature type="compositionally biased region" description="Low complexity" evidence="1">
    <location>
        <begin position="540"/>
        <end position="558"/>
    </location>
</feature>
<dbReference type="PROSITE" id="PS00463">
    <property type="entry name" value="ZN2_CY6_FUNGAL_1"/>
    <property type="match status" value="1"/>
</dbReference>
<organism evidence="3 4">
    <name type="scientific">Pterulicium gracile</name>
    <dbReference type="NCBI Taxonomy" id="1884261"/>
    <lineage>
        <taxon>Eukaryota</taxon>
        <taxon>Fungi</taxon>
        <taxon>Dikarya</taxon>
        <taxon>Basidiomycota</taxon>
        <taxon>Agaricomycotina</taxon>
        <taxon>Agaricomycetes</taxon>
        <taxon>Agaricomycetidae</taxon>
        <taxon>Agaricales</taxon>
        <taxon>Pleurotineae</taxon>
        <taxon>Pterulaceae</taxon>
        <taxon>Pterulicium</taxon>
    </lineage>
</organism>
<proteinExistence type="predicted"/>
<dbReference type="GO" id="GO:0000981">
    <property type="term" value="F:DNA-binding transcription factor activity, RNA polymerase II-specific"/>
    <property type="evidence" value="ECO:0007669"/>
    <property type="project" value="InterPro"/>
</dbReference>
<feature type="region of interest" description="Disordered" evidence="1">
    <location>
        <begin position="1"/>
        <end position="69"/>
    </location>
</feature>
<feature type="compositionally biased region" description="Low complexity" evidence="1">
    <location>
        <begin position="175"/>
        <end position="198"/>
    </location>
</feature>
<evidence type="ECO:0000256" key="1">
    <source>
        <dbReference type="SAM" id="MobiDB-lite"/>
    </source>
</evidence>
<feature type="domain" description="Zn(2)-C6 fungal-type" evidence="2">
    <location>
        <begin position="209"/>
        <end position="239"/>
    </location>
</feature>
<dbReference type="Pfam" id="PF00172">
    <property type="entry name" value="Zn_clus"/>
    <property type="match status" value="1"/>
</dbReference>
<dbReference type="OrthoDB" id="2399539at2759"/>
<dbReference type="PANTHER" id="PTHR47783:SF1">
    <property type="entry name" value="ZN(II)2CYS6 TRANSCRIPTION FACTOR (EUROFUNG)"/>
    <property type="match status" value="1"/>
</dbReference>
<dbReference type="SMART" id="SM00066">
    <property type="entry name" value="GAL4"/>
    <property type="match status" value="1"/>
</dbReference>
<evidence type="ECO:0000259" key="2">
    <source>
        <dbReference type="PROSITE" id="PS50048"/>
    </source>
</evidence>
<reference evidence="3 4" key="1">
    <citation type="journal article" date="2019" name="Nat. Ecol. Evol.">
        <title>Megaphylogeny resolves global patterns of mushroom evolution.</title>
        <authorList>
            <person name="Varga T."/>
            <person name="Krizsan K."/>
            <person name="Foldi C."/>
            <person name="Dima B."/>
            <person name="Sanchez-Garcia M."/>
            <person name="Sanchez-Ramirez S."/>
            <person name="Szollosi G.J."/>
            <person name="Szarkandi J.G."/>
            <person name="Papp V."/>
            <person name="Albert L."/>
            <person name="Andreopoulos W."/>
            <person name="Angelini C."/>
            <person name="Antonin V."/>
            <person name="Barry K.W."/>
            <person name="Bougher N.L."/>
            <person name="Buchanan P."/>
            <person name="Buyck B."/>
            <person name="Bense V."/>
            <person name="Catcheside P."/>
            <person name="Chovatia M."/>
            <person name="Cooper J."/>
            <person name="Damon W."/>
            <person name="Desjardin D."/>
            <person name="Finy P."/>
            <person name="Geml J."/>
            <person name="Haridas S."/>
            <person name="Hughes K."/>
            <person name="Justo A."/>
            <person name="Karasinski D."/>
            <person name="Kautmanova I."/>
            <person name="Kiss B."/>
            <person name="Kocsube S."/>
            <person name="Kotiranta H."/>
            <person name="LaButti K.M."/>
            <person name="Lechner B.E."/>
            <person name="Liimatainen K."/>
            <person name="Lipzen A."/>
            <person name="Lukacs Z."/>
            <person name="Mihaltcheva S."/>
            <person name="Morgado L.N."/>
            <person name="Niskanen T."/>
            <person name="Noordeloos M.E."/>
            <person name="Ohm R.A."/>
            <person name="Ortiz-Santana B."/>
            <person name="Ovrebo C."/>
            <person name="Racz N."/>
            <person name="Riley R."/>
            <person name="Savchenko A."/>
            <person name="Shiryaev A."/>
            <person name="Soop K."/>
            <person name="Spirin V."/>
            <person name="Szebenyi C."/>
            <person name="Tomsovsky M."/>
            <person name="Tulloss R.E."/>
            <person name="Uehling J."/>
            <person name="Grigoriev I.V."/>
            <person name="Vagvolgyi C."/>
            <person name="Papp T."/>
            <person name="Martin F.M."/>
            <person name="Miettinen O."/>
            <person name="Hibbett D.S."/>
            <person name="Nagy L.G."/>
        </authorList>
    </citation>
    <scope>NUCLEOTIDE SEQUENCE [LARGE SCALE GENOMIC DNA]</scope>
    <source>
        <strain evidence="3 4">CBS 309.79</strain>
    </source>
</reference>
<name>A0A5C3QE86_9AGAR</name>
<accession>A0A5C3QE86</accession>
<dbReference type="STRING" id="1884261.A0A5C3QE86"/>
<feature type="region of interest" description="Disordered" evidence="1">
    <location>
        <begin position="245"/>
        <end position="336"/>
    </location>
</feature>
<protein>
    <recommendedName>
        <fullName evidence="2">Zn(2)-C6 fungal-type domain-containing protein</fullName>
    </recommendedName>
</protein>
<dbReference type="InterPro" id="IPR036864">
    <property type="entry name" value="Zn2-C6_fun-type_DNA-bd_sf"/>
</dbReference>
<evidence type="ECO:0000313" key="4">
    <source>
        <dbReference type="Proteomes" id="UP000305067"/>
    </source>
</evidence>
<dbReference type="InterPro" id="IPR001138">
    <property type="entry name" value="Zn2Cys6_DnaBD"/>
</dbReference>
<dbReference type="AlphaFoldDB" id="A0A5C3QE86"/>
<dbReference type="Gene3D" id="4.10.240.10">
    <property type="entry name" value="Zn(2)-C6 fungal-type DNA-binding domain"/>
    <property type="match status" value="1"/>
</dbReference>
<dbReference type="CDD" id="cd00067">
    <property type="entry name" value="GAL4"/>
    <property type="match status" value="1"/>
</dbReference>
<feature type="region of interest" description="Disordered" evidence="1">
    <location>
        <begin position="154"/>
        <end position="203"/>
    </location>
</feature>
<evidence type="ECO:0000313" key="3">
    <source>
        <dbReference type="EMBL" id="TFL00373.1"/>
    </source>
</evidence>
<sequence length="588" mass="64177">MPHLGSSPESYAQDEVGEHTHRTKQHTRLLSYTGSNPMPIRHPTHPKSPSLHRRTSSTPNPLPQMHHPHPGFQHALQGAVDPPFFAGSDIVYGVPEPPPDLDWGFLDLDALIDQDAHGLHADSFRGRSLSGPEAQHLLDAQTSATPSVLHPAHVYQGIPSRPGSVIGHHIHRPDSSNTPTGDGSTTPGLDSGSSSPGSVGQLRTRAQQACENCRSRKAKCSGEQPMCQRCEVKGVRCEYRDVKLHRGPSKSGRHSKRDSGGGGGGHTVLLARPTSYEPDGYPQQDHDVTTPRSGSSGSGSNAPIIRTHSPRPHSYSHSHLTPHLTADHTVGRRKGRPRSLHLNNVAPYPPPQHHHQHALYWPTTSGRNSPAPMGLEGDVVRIGPEPTMNIHRPTFQLHPHAWQYMAPPFVSSPLATPPAMIAAPVPHHPLDPEGSRGLALEVGGEAGYFDSQYSMHTPSSQPLPDPSYPFPPYPHPPPQHEPYEYQHEIQHDYDQPAIHYDEQPLMVEYAEYNPQYHMADHYPHPGVGELDLGELDRDSASASSSMSSASLSHSHSQSPMAILDGVEFTANSPSPLSEEIFDPGWVNE</sequence>